<dbReference type="CDD" id="cd00075">
    <property type="entry name" value="HATPase"/>
    <property type="match status" value="1"/>
</dbReference>
<dbReference type="Pfam" id="PF00512">
    <property type="entry name" value="HisKA"/>
    <property type="match status" value="1"/>
</dbReference>
<dbReference type="InterPro" id="IPR003660">
    <property type="entry name" value="HAMP_dom"/>
</dbReference>
<keyword evidence="8 14" id="KW-0547">Nucleotide-binding</keyword>
<evidence type="ECO:0000259" key="15">
    <source>
        <dbReference type="PROSITE" id="PS50109"/>
    </source>
</evidence>
<evidence type="ECO:0000256" key="11">
    <source>
        <dbReference type="ARBA" id="ARBA00022989"/>
    </source>
</evidence>
<dbReference type="Gene3D" id="1.10.287.130">
    <property type="match status" value="1"/>
</dbReference>
<protein>
    <recommendedName>
        <fullName evidence="14">Sensor protein</fullName>
        <ecNumber evidence="14">2.7.13.3</ecNumber>
    </recommendedName>
</protein>
<evidence type="ECO:0000313" key="17">
    <source>
        <dbReference type="EMBL" id="OOV05364.1"/>
    </source>
</evidence>
<keyword evidence="10 14" id="KW-0067">ATP-binding</keyword>
<dbReference type="Proteomes" id="UP000190750">
    <property type="component" value="Unassembled WGS sequence"/>
</dbReference>
<dbReference type="PROSITE" id="PS50109">
    <property type="entry name" value="HIS_KIN"/>
    <property type="match status" value="1"/>
</dbReference>
<accession>A0A1T1AMS8</accession>
<dbReference type="EMBL" id="MTJN01000002">
    <property type="protein sequence ID" value="OOV05364.1"/>
    <property type="molecule type" value="Genomic_DNA"/>
</dbReference>
<keyword evidence="11 14" id="KW-1133">Transmembrane helix</keyword>
<evidence type="ECO:0000256" key="10">
    <source>
        <dbReference type="ARBA" id="ARBA00022840"/>
    </source>
</evidence>
<keyword evidence="5" id="KW-0597">Phosphoprotein</keyword>
<keyword evidence="13 14" id="KW-0472">Membrane</keyword>
<evidence type="ECO:0000256" key="9">
    <source>
        <dbReference type="ARBA" id="ARBA00022777"/>
    </source>
</evidence>
<evidence type="ECO:0000256" key="6">
    <source>
        <dbReference type="ARBA" id="ARBA00022679"/>
    </source>
</evidence>
<dbReference type="Gene3D" id="3.30.565.10">
    <property type="entry name" value="Histidine kinase-like ATPase, C-terminal domain"/>
    <property type="match status" value="1"/>
</dbReference>
<dbReference type="STRING" id="28066.RF819_00355"/>
<keyword evidence="18" id="KW-1185">Reference proteome</keyword>
<keyword evidence="4 14" id="KW-0997">Cell inner membrane</keyword>
<dbReference type="SMART" id="SM00388">
    <property type="entry name" value="HisKA"/>
    <property type="match status" value="1"/>
</dbReference>
<comment type="subcellular location">
    <subcellularLocation>
        <location evidence="2">Cell inner membrane</location>
        <topology evidence="2">Multi-pass membrane protein</topology>
    </subcellularLocation>
</comment>
<dbReference type="SUPFAM" id="SSF47384">
    <property type="entry name" value="Homodimeric domain of signal transducing histidine kinase"/>
    <property type="match status" value="1"/>
</dbReference>
<feature type="domain" description="HAMP" evidence="16">
    <location>
        <begin position="190"/>
        <end position="243"/>
    </location>
</feature>
<evidence type="ECO:0000256" key="13">
    <source>
        <dbReference type="ARBA" id="ARBA00023136"/>
    </source>
</evidence>
<dbReference type="PROSITE" id="PS50885">
    <property type="entry name" value="HAMP"/>
    <property type="match status" value="1"/>
</dbReference>
<proteinExistence type="predicted"/>
<keyword evidence="12 14" id="KW-0902">Two-component regulatory system</keyword>
<comment type="catalytic activity">
    <reaction evidence="1 14">
        <text>ATP + protein L-histidine = ADP + protein N-phospho-L-histidine.</text>
        <dbReference type="EC" id="2.7.13.3"/>
    </reaction>
</comment>
<dbReference type="InterPro" id="IPR050428">
    <property type="entry name" value="TCS_sensor_his_kinase"/>
</dbReference>
<dbReference type="InterPro" id="IPR005467">
    <property type="entry name" value="His_kinase_dom"/>
</dbReference>
<dbReference type="NCBIfam" id="TIGR01386">
    <property type="entry name" value="cztS_silS_copS"/>
    <property type="match status" value="1"/>
</dbReference>
<feature type="transmembrane region" description="Helical" evidence="14">
    <location>
        <begin position="12"/>
        <end position="32"/>
    </location>
</feature>
<dbReference type="PRINTS" id="PR00344">
    <property type="entry name" value="BCTRLSENSOR"/>
</dbReference>
<evidence type="ECO:0000256" key="8">
    <source>
        <dbReference type="ARBA" id="ARBA00022741"/>
    </source>
</evidence>
<keyword evidence="3 14" id="KW-1003">Cell membrane</keyword>
<dbReference type="InterPro" id="IPR004358">
    <property type="entry name" value="Sig_transdc_His_kin-like_C"/>
</dbReference>
<dbReference type="PANTHER" id="PTHR45436">
    <property type="entry name" value="SENSOR HISTIDINE KINASE YKOH"/>
    <property type="match status" value="1"/>
</dbReference>
<evidence type="ECO:0000256" key="2">
    <source>
        <dbReference type="ARBA" id="ARBA00004429"/>
    </source>
</evidence>
<dbReference type="Gene3D" id="6.10.340.10">
    <property type="match status" value="1"/>
</dbReference>
<dbReference type="GO" id="GO:0005524">
    <property type="term" value="F:ATP binding"/>
    <property type="evidence" value="ECO:0007669"/>
    <property type="project" value="UniProtKB-KW"/>
</dbReference>
<dbReference type="SMART" id="SM00304">
    <property type="entry name" value="HAMP"/>
    <property type="match status" value="1"/>
</dbReference>
<dbReference type="Pfam" id="PF21085">
    <property type="entry name" value="CusS"/>
    <property type="match status" value="1"/>
</dbReference>
<dbReference type="SUPFAM" id="SSF55874">
    <property type="entry name" value="ATPase domain of HSP90 chaperone/DNA topoisomerase II/histidine kinase"/>
    <property type="match status" value="1"/>
</dbReference>
<dbReference type="PANTHER" id="PTHR45436:SF15">
    <property type="entry name" value="SENSOR HISTIDINE KINASE CUSS"/>
    <property type="match status" value="1"/>
</dbReference>
<dbReference type="InterPro" id="IPR036097">
    <property type="entry name" value="HisK_dim/P_sf"/>
</dbReference>
<dbReference type="AlphaFoldDB" id="A0A1T1AMS8"/>
<dbReference type="Pfam" id="PF00672">
    <property type="entry name" value="HAMP"/>
    <property type="match status" value="1"/>
</dbReference>
<feature type="transmembrane region" description="Helical" evidence="14">
    <location>
        <begin position="170"/>
        <end position="189"/>
    </location>
</feature>
<dbReference type="InterPro" id="IPR048590">
    <property type="entry name" value="CusS-like_sensor"/>
</dbReference>
<dbReference type="InterPro" id="IPR006290">
    <property type="entry name" value="CztS_silS_copS"/>
</dbReference>
<gene>
    <name evidence="17" type="ORF">RF819_00355</name>
</gene>
<evidence type="ECO:0000256" key="14">
    <source>
        <dbReference type="RuleBase" id="RU364088"/>
    </source>
</evidence>
<evidence type="ECO:0000313" key="18">
    <source>
        <dbReference type="Proteomes" id="UP000190750"/>
    </source>
</evidence>
<sequence length="466" mass="52129">MRLNRKRSITLELTLLFSITSTVVLMTLGFVISSTVEKHFEEQDMEVLTAKMMLTRHTFEKFDSPSDRQQITQVLNDALVGHYGLDLIVYDAKGETIFSTPDATFPKELVMSSAANHPNKPFRWQSSEQSYRGIADEVSIGTDPGVKVIVATSMDIMHHLAYMQSFVQTLWLFVAVAAAFSGLLGWAAVRRGLQPLRAMRDQAQVVTAQQLNRRVKVDSVPLELEELAQSLNDMLARLEEAFERLSDFSSDIAHELRTPVSNLMTETQVSLTRMRSADEYRSILESNAEELDHMTRMISDMLLLAKSENSLTASGCTSITLAQEIKALFDYYDAVAEEKGLRLILEGDAIVNADRFMLRRAIGNIMSNAIRHSAPNGSINVCISQESDWVLMRIENTGDFIPEEYLERIFDRFFRVDTARQRRDGTGLGLAIAKSIVLAHGGSISAASSTTITAFTIRLPRVSAMR</sequence>
<keyword evidence="6 14" id="KW-0808">Transferase</keyword>
<dbReference type="FunFam" id="3.30.565.10:FF:000006">
    <property type="entry name" value="Sensor histidine kinase WalK"/>
    <property type="match status" value="1"/>
</dbReference>
<keyword evidence="7 14" id="KW-0812">Transmembrane</keyword>
<evidence type="ECO:0000256" key="12">
    <source>
        <dbReference type="ARBA" id="ARBA00023012"/>
    </source>
</evidence>
<organism evidence="17 18">
    <name type="scientific">Rhodoferax fermentans</name>
    <dbReference type="NCBI Taxonomy" id="28066"/>
    <lineage>
        <taxon>Bacteria</taxon>
        <taxon>Pseudomonadati</taxon>
        <taxon>Pseudomonadota</taxon>
        <taxon>Betaproteobacteria</taxon>
        <taxon>Burkholderiales</taxon>
        <taxon>Comamonadaceae</taxon>
        <taxon>Rhodoferax</taxon>
    </lineage>
</organism>
<dbReference type="InterPro" id="IPR003661">
    <property type="entry name" value="HisK_dim/P_dom"/>
</dbReference>
<comment type="function">
    <text evidence="14">Member of a two-component regulatory system.</text>
</comment>
<evidence type="ECO:0000256" key="7">
    <source>
        <dbReference type="ARBA" id="ARBA00022692"/>
    </source>
</evidence>
<dbReference type="EC" id="2.7.13.3" evidence="14"/>
<comment type="caution">
    <text evidence="17">The sequence shown here is derived from an EMBL/GenBank/DDBJ whole genome shotgun (WGS) entry which is preliminary data.</text>
</comment>
<dbReference type="CDD" id="cd00082">
    <property type="entry name" value="HisKA"/>
    <property type="match status" value="1"/>
</dbReference>
<reference evidence="17 18" key="1">
    <citation type="submission" date="2017-01" db="EMBL/GenBank/DDBJ databases">
        <title>Genome sequencing of Rhodoferax fermentans JCM 7819.</title>
        <authorList>
            <person name="Kim Y.J."/>
            <person name="Farh M.E.-A."/>
            <person name="Yang D.-C."/>
        </authorList>
    </citation>
    <scope>NUCLEOTIDE SEQUENCE [LARGE SCALE GENOMIC DNA]</scope>
    <source>
        <strain evidence="17 18">JCM 7819</strain>
    </source>
</reference>
<evidence type="ECO:0000256" key="3">
    <source>
        <dbReference type="ARBA" id="ARBA00022475"/>
    </source>
</evidence>
<dbReference type="SMART" id="SM00387">
    <property type="entry name" value="HATPase_c"/>
    <property type="match status" value="1"/>
</dbReference>
<name>A0A1T1AMS8_RHOFE</name>
<dbReference type="CDD" id="cd06225">
    <property type="entry name" value="HAMP"/>
    <property type="match status" value="1"/>
</dbReference>
<dbReference type="Pfam" id="PF02518">
    <property type="entry name" value="HATPase_c"/>
    <property type="match status" value="1"/>
</dbReference>
<evidence type="ECO:0000256" key="4">
    <source>
        <dbReference type="ARBA" id="ARBA00022519"/>
    </source>
</evidence>
<dbReference type="InterPro" id="IPR003594">
    <property type="entry name" value="HATPase_dom"/>
</dbReference>
<dbReference type="InterPro" id="IPR036890">
    <property type="entry name" value="HATPase_C_sf"/>
</dbReference>
<dbReference type="RefSeq" id="WP_078363142.1">
    <property type="nucleotide sequence ID" value="NZ_MTJN01000002.1"/>
</dbReference>
<keyword evidence="9 14" id="KW-0418">Kinase</keyword>
<evidence type="ECO:0000259" key="16">
    <source>
        <dbReference type="PROSITE" id="PS50885"/>
    </source>
</evidence>
<evidence type="ECO:0000256" key="1">
    <source>
        <dbReference type="ARBA" id="ARBA00000085"/>
    </source>
</evidence>
<evidence type="ECO:0000256" key="5">
    <source>
        <dbReference type="ARBA" id="ARBA00022553"/>
    </source>
</evidence>
<feature type="domain" description="Histidine kinase" evidence="15">
    <location>
        <begin position="251"/>
        <end position="463"/>
    </location>
</feature>
<dbReference type="GO" id="GO:0005886">
    <property type="term" value="C:plasma membrane"/>
    <property type="evidence" value="ECO:0007669"/>
    <property type="project" value="UniProtKB-SubCell"/>
</dbReference>
<dbReference type="GO" id="GO:0000155">
    <property type="term" value="F:phosphorelay sensor kinase activity"/>
    <property type="evidence" value="ECO:0007669"/>
    <property type="project" value="InterPro"/>
</dbReference>